<accession>A0ABQ9I839</accession>
<organism evidence="1 2">
    <name type="scientific">Dryococelus australis</name>
    <dbReference type="NCBI Taxonomy" id="614101"/>
    <lineage>
        <taxon>Eukaryota</taxon>
        <taxon>Metazoa</taxon>
        <taxon>Ecdysozoa</taxon>
        <taxon>Arthropoda</taxon>
        <taxon>Hexapoda</taxon>
        <taxon>Insecta</taxon>
        <taxon>Pterygota</taxon>
        <taxon>Neoptera</taxon>
        <taxon>Polyneoptera</taxon>
        <taxon>Phasmatodea</taxon>
        <taxon>Verophasmatodea</taxon>
        <taxon>Anareolatae</taxon>
        <taxon>Phasmatidae</taxon>
        <taxon>Eurycanthinae</taxon>
        <taxon>Dryococelus</taxon>
    </lineage>
</organism>
<gene>
    <name evidence="1" type="ORF">PR048_005386</name>
</gene>
<dbReference type="PANTHER" id="PTHR46289">
    <property type="entry name" value="52 KDA REPRESSOR OF THE INHIBITOR OF THE PROTEIN KINASE-LIKE PROTEIN-RELATED"/>
    <property type="match status" value="1"/>
</dbReference>
<name>A0ABQ9I839_9NEOP</name>
<evidence type="ECO:0000313" key="2">
    <source>
        <dbReference type="Proteomes" id="UP001159363"/>
    </source>
</evidence>
<protein>
    <recommendedName>
        <fullName evidence="3">HAT C-terminal dimerisation domain-containing protein</fullName>
    </recommendedName>
</protein>
<dbReference type="InterPro" id="IPR052958">
    <property type="entry name" value="IFN-induced_PKR_regulator"/>
</dbReference>
<proteinExistence type="predicted"/>
<evidence type="ECO:0008006" key="3">
    <source>
        <dbReference type="Google" id="ProtNLM"/>
    </source>
</evidence>
<sequence length="255" mass="28913">MGHDSFPELSKAMITASKDWCSKLSPFHCEGIKGMWGTVGTEGIKATVSEIYLLGEFKLWEANRRRDQKTKEIPMTVREVLDDCDTDMFPTICVLVQILCTIPGSVATAECSFSILRRVKFWVNFSKKRKNRMRNDEAAIIALSKSRSQYLHKDTDSLVDNEAVIKSAKTKTKTGDCGSIVVRLLASSQKETCLDYQWGCPLIFACGNRAGRCCSHPKPDRKLLIYLHDHRRHLPRMVTAMLESHLLYHSTMHVS</sequence>
<dbReference type="PANTHER" id="PTHR46289:SF14">
    <property type="entry name" value="DUF4371 DOMAIN-CONTAINING PROTEIN"/>
    <property type="match status" value="1"/>
</dbReference>
<reference evidence="1 2" key="1">
    <citation type="submission" date="2023-02" db="EMBL/GenBank/DDBJ databases">
        <title>LHISI_Scaffold_Assembly.</title>
        <authorList>
            <person name="Stuart O.P."/>
            <person name="Cleave R."/>
            <person name="Magrath M.J.L."/>
            <person name="Mikheyev A.S."/>
        </authorList>
    </citation>
    <scope>NUCLEOTIDE SEQUENCE [LARGE SCALE GENOMIC DNA]</scope>
    <source>
        <strain evidence="1">Daus_M_001</strain>
        <tissue evidence="1">Leg muscle</tissue>
    </source>
</reference>
<evidence type="ECO:0000313" key="1">
    <source>
        <dbReference type="EMBL" id="KAJ8892805.1"/>
    </source>
</evidence>
<dbReference type="EMBL" id="JARBHB010000002">
    <property type="protein sequence ID" value="KAJ8892805.1"/>
    <property type="molecule type" value="Genomic_DNA"/>
</dbReference>
<dbReference type="Proteomes" id="UP001159363">
    <property type="component" value="Chromosome 2"/>
</dbReference>
<comment type="caution">
    <text evidence="1">The sequence shown here is derived from an EMBL/GenBank/DDBJ whole genome shotgun (WGS) entry which is preliminary data.</text>
</comment>
<keyword evidence="2" id="KW-1185">Reference proteome</keyword>